<proteinExistence type="predicted"/>
<feature type="compositionally biased region" description="Acidic residues" evidence="1">
    <location>
        <begin position="8"/>
        <end position="19"/>
    </location>
</feature>
<evidence type="ECO:0000313" key="2">
    <source>
        <dbReference type="EMBL" id="KDQ59042.1"/>
    </source>
</evidence>
<accession>A0A067Q6D9</accession>
<gene>
    <name evidence="2" type="ORF">JAAARDRAFT_46640</name>
</gene>
<dbReference type="Proteomes" id="UP000027265">
    <property type="component" value="Unassembled WGS sequence"/>
</dbReference>
<name>A0A067Q6D9_9AGAM</name>
<feature type="compositionally biased region" description="Basic residues" evidence="1">
    <location>
        <begin position="328"/>
        <end position="343"/>
    </location>
</feature>
<feature type="compositionally biased region" description="Pro residues" evidence="1">
    <location>
        <begin position="284"/>
        <end position="296"/>
    </location>
</feature>
<sequence>MDGVVVPNDDEDPPSDSELGDVPLNSGYLSQFKSHLSDFEGHVLGIVKGQPLPPSYFPPTGYWTSAEKDSFFHLLCVHSRFRPDLIAAGLKSKTVADVCAYLELLEVAAAGTADEDDEDDTGQMLTRDAMDPAMEMSEDWIEFEETQSQIIINLEPTWDLSTLQTSRSDELKVKQSEVRAKRGKGRTEEGERDRAGEKKRKREWMEWSNERKKKWAGEDAFGVLDVTALKLLGHILRKDEEARYLVEQDEERVEGPSAPQVQDQPGPSNPSQPARDENHRPTTAPSPRPSPSPQAPQSPSAQTQPQPQSRSPSPTLHPSDISALSPTSRRRYQKRLYMRRKRAQAAGRQVNTSVVRLKAGGRRRGDGGDPPPVKEEEYKLELPGHTSDSGEEEEGLSEEVALMDKQSETKKKGKKKVNKPGKTYRENIQASFAQLDIDPCIMEWVCFILGTSEDL</sequence>
<organism evidence="2 3">
    <name type="scientific">Jaapia argillacea MUCL 33604</name>
    <dbReference type="NCBI Taxonomy" id="933084"/>
    <lineage>
        <taxon>Eukaryota</taxon>
        <taxon>Fungi</taxon>
        <taxon>Dikarya</taxon>
        <taxon>Basidiomycota</taxon>
        <taxon>Agaricomycotina</taxon>
        <taxon>Agaricomycetes</taxon>
        <taxon>Agaricomycetidae</taxon>
        <taxon>Jaapiales</taxon>
        <taxon>Jaapiaceae</taxon>
        <taxon>Jaapia</taxon>
    </lineage>
</organism>
<reference evidence="3" key="1">
    <citation type="journal article" date="2014" name="Proc. Natl. Acad. Sci. U.S.A.">
        <title>Extensive sampling of basidiomycete genomes demonstrates inadequacy of the white-rot/brown-rot paradigm for wood decay fungi.</title>
        <authorList>
            <person name="Riley R."/>
            <person name="Salamov A.A."/>
            <person name="Brown D.W."/>
            <person name="Nagy L.G."/>
            <person name="Floudas D."/>
            <person name="Held B.W."/>
            <person name="Levasseur A."/>
            <person name="Lombard V."/>
            <person name="Morin E."/>
            <person name="Otillar R."/>
            <person name="Lindquist E.A."/>
            <person name="Sun H."/>
            <person name="LaButti K.M."/>
            <person name="Schmutz J."/>
            <person name="Jabbour D."/>
            <person name="Luo H."/>
            <person name="Baker S.E."/>
            <person name="Pisabarro A.G."/>
            <person name="Walton J.D."/>
            <person name="Blanchette R.A."/>
            <person name="Henrissat B."/>
            <person name="Martin F."/>
            <person name="Cullen D."/>
            <person name="Hibbett D.S."/>
            <person name="Grigoriev I.V."/>
        </authorList>
    </citation>
    <scope>NUCLEOTIDE SEQUENCE [LARGE SCALE GENOMIC DNA]</scope>
    <source>
        <strain evidence="3">MUCL 33604</strain>
    </source>
</reference>
<dbReference type="GO" id="GO:0042790">
    <property type="term" value="P:nucleolar large rRNA transcription by RNA polymerase I"/>
    <property type="evidence" value="ECO:0007669"/>
    <property type="project" value="InterPro"/>
</dbReference>
<dbReference type="HOGENOM" id="CLU_601380_0_0_1"/>
<feature type="compositionally biased region" description="Basic and acidic residues" evidence="1">
    <location>
        <begin position="167"/>
        <end position="196"/>
    </location>
</feature>
<dbReference type="GO" id="GO:0000182">
    <property type="term" value="F:rDNA binding"/>
    <property type="evidence" value="ECO:0007669"/>
    <property type="project" value="TreeGrafter"/>
</dbReference>
<dbReference type="InParanoid" id="A0A067Q6D9"/>
<dbReference type="GO" id="GO:0001181">
    <property type="term" value="F:RNA polymerase I general transcription initiation factor activity"/>
    <property type="evidence" value="ECO:0007669"/>
    <property type="project" value="TreeGrafter"/>
</dbReference>
<dbReference type="PANTHER" id="PTHR28079:SF1">
    <property type="entry name" value="RNA POLYMERASE I-SPECIFIC TRANSCRIPTION INITIATION FACTOR RRN5"/>
    <property type="match status" value="1"/>
</dbReference>
<feature type="compositionally biased region" description="Basic and acidic residues" evidence="1">
    <location>
        <begin position="363"/>
        <end position="382"/>
    </location>
</feature>
<protein>
    <submittedName>
        <fullName evidence="2">Uncharacterized protein</fullName>
    </submittedName>
</protein>
<evidence type="ECO:0000256" key="1">
    <source>
        <dbReference type="SAM" id="MobiDB-lite"/>
    </source>
</evidence>
<feature type="region of interest" description="Disordered" evidence="1">
    <location>
        <begin position="1"/>
        <end position="21"/>
    </location>
</feature>
<feature type="compositionally biased region" description="Polar residues" evidence="1">
    <location>
        <begin position="259"/>
        <end position="272"/>
    </location>
</feature>
<feature type="region of interest" description="Disordered" evidence="1">
    <location>
        <begin position="165"/>
        <end position="202"/>
    </location>
</feature>
<dbReference type="GO" id="GO:0006361">
    <property type="term" value="P:transcription initiation at RNA polymerase I promoter"/>
    <property type="evidence" value="ECO:0007669"/>
    <property type="project" value="TreeGrafter"/>
</dbReference>
<feature type="compositionally biased region" description="Low complexity" evidence="1">
    <location>
        <begin position="297"/>
        <end position="314"/>
    </location>
</feature>
<evidence type="ECO:0000313" key="3">
    <source>
        <dbReference type="Proteomes" id="UP000027265"/>
    </source>
</evidence>
<dbReference type="EMBL" id="KL197716">
    <property type="protein sequence ID" value="KDQ59042.1"/>
    <property type="molecule type" value="Genomic_DNA"/>
</dbReference>
<dbReference type="GO" id="GO:0000500">
    <property type="term" value="C:RNA polymerase I upstream activating factor complex"/>
    <property type="evidence" value="ECO:0007669"/>
    <property type="project" value="InterPro"/>
</dbReference>
<dbReference type="AlphaFoldDB" id="A0A067Q6D9"/>
<dbReference type="InterPro" id="IPR039601">
    <property type="entry name" value="Rrn5"/>
</dbReference>
<keyword evidence="3" id="KW-1185">Reference proteome</keyword>
<dbReference type="OrthoDB" id="2240312at2759"/>
<dbReference type="PANTHER" id="PTHR28079">
    <property type="entry name" value="RNA POLYMERASE I-SPECIFIC TRANSCRIPTION INITIATION FACTOR RRN5"/>
    <property type="match status" value="1"/>
</dbReference>
<feature type="region of interest" description="Disordered" evidence="1">
    <location>
        <begin position="247"/>
        <end position="422"/>
    </location>
</feature>